<evidence type="ECO:0000313" key="2">
    <source>
        <dbReference type="Proteomes" id="UP000000330"/>
    </source>
</evidence>
<dbReference type="Proteomes" id="UP000000330">
    <property type="component" value="Segment"/>
</dbReference>
<dbReference type="RefSeq" id="YP_004300678.1">
    <property type="nucleotide sequence ID" value="NC_015250.1"/>
</dbReference>
<sequence length="81" mass="9194">MKTKPFKPLPPLFYGLHMGNYKLYRYELKTRFTRSKRCTKSVKVYVGNAFIASTGGVTVVTTLCKRGLTSNDFLLDHSRGS</sequence>
<accession>D9I631</accession>
<protein>
    <submittedName>
        <fullName evidence="1">Uncharacterized protein</fullName>
    </submittedName>
</protein>
<dbReference type="EMBL" id="HM114315">
    <property type="protein sequence ID" value="ADJ19412.1"/>
    <property type="molecule type" value="Genomic_DNA"/>
</dbReference>
<name>D9I631_9CAUD</name>
<organism evidence="1 2">
    <name type="scientific">Acinetobacter phage 133</name>
    <dbReference type="NCBI Taxonomy" id="2919552"/>
    <lineage>
        <taxon>Viruses</taxon>
        <taxon>Duplodnaviria</taxon>
        <taxon>Heunggongvirae</taxon>
        <taxon>Uroviricota</taxon>
        <taxon>Caudoviricetes</taxon>
        <taxon>Pantevenvirales</taxon>
        <taxon>Straboviridae</taxon>
        <taxon>Tevenvirinae</taxon>
        <taxon>Centumtrigintavirus</taxon>
        <taxon>Centumtrigintavirus cv133</taxon>
        <taxon>Acinetobacter virus 133</taxon>
    </lineage>
</organism>
<proteinExistence type="predicted"/>
<reference evidence="1 2" key="1">
    <citation type="journal article" date="2010" name="Virol. J.">
        <title>Genomes of the T4-related bacteriophages as windows on microbial genome evolution.</title>
        <authorList>
            <person name="Petrov V.M."/>
            <person name="Ratnayaka S."/>
            <person name="Nolan J.M."/>
            <person name="Miller E.S."/>
            <person name="Karam J.D."/>
        </authorList>
    </citation>
    <scope>NUCLEOTIDE SEQUENCE [LARGE SCALE GENOMIC DNA]</scope>
    <source>
        <strain evidence="1">Acj133</strain>
    </source>
</reference>
<dbReference type="KEGG" id="vg:10323084"/>
<keyword evidence="2" id="KW-1185">Reference proteome</keyword>
<evidence type="ECO:0000313" key="1">
    <source>
        <dbReference type="EMBL" id="ADJ19412.1"/>
    </source>
</evidence>
<gene>
    <name evidence="1" type="ORF">Acj133p097</name>
</gene>
<dbReference type="GeneID" id="10323084"/>